<evidence type="ECO:0000256" key="1">
    <source>
        <dbReference type="ARBA" id="ARBA00022448"/>
    </source>
</evidence>
<protein>
    <submittedName>
        <fullName evidence="6">Simple sugar transport system ATP-binding protein</fullName>
    </submittedName>
</protein>
<gene>
    <name evidence="6" type="ORF">SAMN00808754_3074</name>
</gene>
<name>A0A1W1W2Q9_9FIRM</name>
<feature type="domain" description="ABC transporter" evidence="5">
    <location>
        <begin position="272"/>
        <end position="518"/>
    </location>
</feature>
<dbReference type="SUPFAM" id="SSF52540">
    <property type="entry name" value="P-loop containing nucleoside triphosphate hydrolases"/>
    <property type="match status" value="2"/>
</dbReference>
<keyword evidence="3" id="KW-0547">Nucleotide-binding</keyword>
<reference evidence="6 7" key="1">
    <citation type="submission" date="2017-04" db="EMBL/GenBank/DDBJ databases">
        <authorList>
            <person name="Afonso C.L."/>
            <person name="Miller P.J."/>
            <person name="Scott M.A."/>
            <person name="Spackman E."/>
            <person name="Goraichik I."/>
            <person name="Dimitrov K.M."/>
            <person name="Suarez D.L."/>
            <person name="Swayne D.E."/>
        </authorList>
    </citation>
    <scope>NUCLEOTIDE SEQUENCE [LARGE SCALE GENOMIC DNA]</scope>
    <source>
        <strain evidence="6 7">ToBE</strain>
    </source>
</reference>
<sequence>MGKGGVEVTAAQPVVQLSRIWKRFGTVQALADASFEAFAGEIHVILGENGAGKTSLMSVLAGFYRPDRGEIRIYGKPVVLRSPRDAVALGIAMVHQHFEQIQNMTVWENTILGCEDSLLFLNPRYYRKVVQQAIAKWGIEVDGNARVDRLPIGQQQKVEILKALYRKARVLILDEPTTFLTPQEIDTLFEILKSLAASGLTIILITHKLRDAMYLGHRLTVMRAGRVVATLTREEATEDILVQQLMGDSHISKEMLEENPPCLDTVSEEILLEISGLATKGGKDHLGLQGIDLQLAAGEIHGIAGITGSGQQELVEVLMGVVPVASGTIRLNGKDITSSTIAQRIKAGLCLIPQDRLRDGILPNMSLWETLVLGLHRQLFPCLSFRTQEAIELGRKAIAEYEIKSPHVNVQTAYLSGGNIQKVLVARAVTAAKRQPHPVVIAANPTKGLDIRTVHQVHKYLRQIAQEGGAVLLLSEDLDELMGNCHRISVLYRGSLVAQFSGPNYNRYEIGQAMLGKTRI</sequence>
<evidence type="ECO:0000256" key="4">
    <source>
        <dbReference type="ARBA" id="ARBA00022840"/>
    </source>
</evidence>
<dbReference type="Pfam" id="PF00005">
    <property type="entry name" value="ABC_tran"/>
    <property type="match status" value="2"/>
</dbReference>
<dbReference type="InterPro" id="IPR050107">
    <property type="entry name" value="ABC_carbohydrate_import_ATPase"/>
</dbReference>
<evidence type="ECO:0000256" key="3">
    <source>
        <dbReference type="ARBA" id="ARBA00022741"/>
    </source>
</evidence>
<dbReference type="CDD" id="cd03216">
    <property type="entry name" value="ABC_Carb_Monos_I"/>
    <property type="match status" value="1"/>
</dbReference>
<evidence type="ECO:0000259" key="5">
    <source>
        <dbReference type="PROSITE" id="PS50893"/>
    </source>
</evidence>
<keyword evidence="6" id="KW-0762">Sugar transport</keyword>
<dbReference type="SMART" id="SM00382">
    <property type="entry name" value="AAA"/>
    <property type="match status" value="1"/>
</dbReference>
<keyword evidence="4 6" id="KW-0067">ATP-binding</keyword>
<dbReference type="Proteomes" id="UP000192569">
    <property type="component" value="Chromosome I"/>
</dbReference>
<evidence type="ECO:0000256" key="2">
    <source>
        <dbReference type="ARBA" id="ARBA00022737"/>
    </source>
</evidence>
<dbReference type="CDD" id="cd03215">
    <property type="entry name" value="ABC_Carb_Monos_II"/>
    <property type="match status" value="1"/>
</dbReference>
<dbReference type="PANTHER" id="PTHR43790">
    <property type="entry name" value="CARBOHYDRATE TRANSPORT ATP-BINDING PROTEIN MG119-RELATED"/>
    <property type="match status" value="1"/>
</dbReference>
<dbReference type="PROSITE" id="PS00211">
    <property type="entry name" value="ABC_TRANSPORTER_1"/>
    <property type="match status" value="1"/>
</dbReference>
<keyword evidence="2" id="KW-0677">Repeat</keyword>
<evidence type="ECO:0000313" key="6">
    <source>
        <dbReference type="EMBL" id="SMB99760.1"/>
    </source>
</evidence>
<proteinExistence type="predicted"/>
<dbReference type="InterPro" id="IPR003593">
    <property type="entry name" value="AAA+_ATPase"/>
</dbReference>
<keyword evidence="7" id="KW-1185">Reference proteome</keyword>
<dbReference type="PROSITE" id="PS50893">
    <property type="entry name" value="ABC_TRANSPORTER_2"/>
    <property type="match status" value="2"/>
</dbReference>
<dbReference type="InterPro" id="IPR027417">
    <property type="entry name" value="P-loop_NTPase"/>
</dbReference>
<feature type="domain" description="ABC transporter" evidence="5">
    <location>
        <begin position="15"/>
        <end position="249"/>
    </location>
</feature>
<dbReference type="AlphaFoldDB" id="A0A1W1W2Q9"/>
<dbReference type="STRING" id="698762.SAMN00808754_3074"/>
<dbReference type="PANTHER" id="PTHR43790:SF9">
    <property type="entry name" value="GALACTOFURANOSE TRANSPORTER ATP-BINDING PROTEIN YTFR"/>
    <property type="match status" value="1"/>
</dbReference>
<dbReference type="GO" id="GO:0016887">
    <property type="term" value="F:ATP hydrolysis activity"/>
    <property type="evidence" value="ECO:0007669"/>
    <property type="project" value="InterPro"/>
</dbReference>
<dbReference type="GO" id="GO:0005524">
    <property type="term" value="F:ATP binding"/>
    <property type="evidence" value="ECO:0007669"/>
    <property type="project" value="UniProtKB-KW"/>
</dbReference>
<keyword evidence="1" id="KW-0813">Transport</keyword>
<accession>A0A1W1W2Q9</accession>
<organism evidence="6 7">
    <name type="scientific">Thermanaeromonas toyohensis ToBE</name>
    <dbReference type="NCBI Taxonomy" id="698762"/>
    <lineage>
        <taxon>Bacteria</taxon>
        <taxon>Bacillati</taxon>
        <taxon>Bacillota</taxon>
        <taxon>Clostridia</taxon>
        <taxon>Neomoorellales</taxon>
        <taxon>Neomoorellaceae</taxon>
        <taxon>Thermanaeromonas</taxon>
    </lineage>
</organism>
<evidence type="ECO:0000313" key="7">
    <source>
        <dbReference type="Proteomes" id="UP000192569"/>
    </source>
</evidence>
<dbReference type="InterPro" id="IPR017871">
    <property type="entry name" value="ABC_transporter-like_CS"/>
</dbReference>
<dbReference type="Gene3D" id="3.40.50.300">
    <property type="entry name" value="P-loop containing nucleotide triphosphate hydrolases"/>
    <property type="match status" value="2"/>
</dbReference>
<dbReference type="InterPro" id="IPR003439">
    <property type="entry name" value="ABC_transporter-like_ATP-bd"/>
</dbReference>
<dbReference type="EMBL" id="LT838272">
    <property type="protein sequence ID" value="SMB99760.1"/>
    <property type="molecule type" value="Genomic_DNA"/>
</dbReference>